<dbReference type="InterPro" id="IPR003594">
    <property type="entry name" value="HATPase_dom"/>
</dbReference>
<protein>
    <recommendedName>
        <fullName evidence="2">histidine kinase</fullName>
        <ecNumber evidence="2">2.7.13.3</ecNumber>
    </recommendedName>
</protein>
<feature type="domain" description="Histidine kinase/HSP90-like ATPase" evidence="10">
    <location>
        <begin position="288"/>
        <end position="371"/>
    </location>
</feature>
<feature type="transmembrane region" description="Helical" evidence="9">
    <location>
        <begin position="133"/>
        <end position="150"/>
    </location>
</feature>
<organism evidence="12 13">
    <name type="scientific">Mumia zhuanghuii</name>
    <dbReference type="NCBI Taxonomy" id="2585211"/>
    <lineage>
        <taxon>Bacteria</taxon>
        <taxon>Bacillati</taxon>
        <taxon>Actinomycetota</taxon>
        <taxon>Actinomycetes</taxon>
        <taxon>Propionibacteriales</taxon>
        <taxon>Nocardioidaceae</taxon>
        <taxon>Mumia</taxon>
    </lineage>
</organism>
<dbReference type="InterPro" id="IPR036890">
    <property type="entry name" value="HATPase_C_sf"/>
</dbReference>
<dbReference type="GO" id="GO:0005524">
    <property type="term" value="F:ATP binding"/>
    <property type="evidence" value="ECO:0007669"/>
    <property type="project" value="UniProtKB-KW"/>
</dbReference>
<keyword evidence="9" id="KW-0812">Transmembrane</keyword>
<dbReference type="Pfam" id="PF02518">
    <property type="entry name" value="HATPase_c"/>
    <property type="match status" value="1"/>
</dbReference>
<gene>
    <name evidence="12" type="ORF">FE697_004115</name>
</gene>
<evidence type="ECO:0000313" key="12">
    <source>
        <dbReference type="EMBL" id="KAA1425074.1"/>
    </source>
</evidence>
<keyword evidence="9" id="KW-0472">Membrane</keyword>
<evidence type="ECO:0000256" key="6">
    <source>
        <dbReference type="ARBA" id="ARBA00022777"/>
    </source>
</evidence>
<dbReference type="Gene3D" id="3.30.565.10">
    <property type="entry name" value="Histidine kinase-like ATPase, C-terminal domain"/>
    <property type="match status" value="1"/>
</dbReference>
<dbReference type="EMBL" id="VDFQ02000001">
    <property type="protein sequence ID" value="KAA1425074.1"/>
    <property type="molecule type" value="Genomic_DNA"/>
</dbReference>
<sequence length="387" mass="40990">MRTPIMSPRRTDVLLCVGVAVVLAVVATSHEGRGGDVNPLAYLWAVGLGLLMLIRRSHPVLVLVLTTLGFFSYYAAGFPAIGVAVPIAAALYSAAEMGHLRSAVVTGALTLGLSTVYRVAVGQNVSMVVGYEFVTHAALIAAAIALGNSVRAGRRLRRRTEQVSRLLTRQRELDQVVEVREERMRLARELHDSIGHSLSVASLYSDVAREARDDAARDDAQELVRSSITEASSHLRRTVAVLRGSGQFDSDAGLDQVDRLRVAPTAAGYAVDVRVDPVDVAPEVGAAAFRLVQEAITNTLRHSNGRSISVRVGLREPGLLGVRVVDDGTAVVPPQIRPGHGLSGMRERVADLGGTLEVDADACGWVVEASIPTMPATSGDGTSGDTA</sequence>
<dbReference type="RefSeq" id="WP_149768248.1">
    <property type="nucleotide sequence ID" value="NZ_VDFQ02000001.1"/>
</dbReference>
<evidence type="ECO:0000313" key="13">
    <source>
        <dbReference type="Proteomes" id="UP000307768"/>
    </source>
</evidence>
<evidence type="ECO:0000256" key="5">
    <source>
        <dbReference type="ARBA" id="ARBA00022741"/>
    </source>
</evidence>
<dbReference type="OrthoDB" id="227596at2"/>
<evidence type="ECO:0000259" key="11">
    <source>
        <dbReference type="Pfam" id="PF07730"/>
    </source>
</evidence>
<name>A0A5Q6S3V4_9ACTN</name>
<dbReference type="Gene3D" id="1.20.5.1930">
    <property type="match status" value="1"/>
</dbReference>
<dbReference type="GO" id="GO:0000155">
    <property type="term" value="F:phosphorelay sensor kinase activity"/>
    <property type="evidence" value="ECO:0007669"/>
    <property type="project" value="InterPro"/>
</dbReference>
<dbReference type="Proteomes" id="UP000307768">
    <property type="component" value="Unassembled WGS sequence"/>
</dbReference>
<dbReference type="EC" id="2.7.13.3" evidence="2"/>
<proteinExistence type="predicted"/>
<dbReference type="GO" id="GO:0016020">
    <property type="term" value="C:membrane"/>
    <property type="evidence" value="ECO:0007669"/>
    <property type="project" value="InterPro"/>
</dbReference>
<comment type="catalytic activity">
    <reaction evidence="1">
        <text>ATP + protein L-histidine = ADP + protein N-phospho-L-histidine.</text>
        <dbReference type="EC" id="2.7.13.3"/>
    </reaction>
</comment>
<evidence type="ECO:0000256" key="4">
    <source>
        <dbReference type="ARBA" id="ARBA00022679"/>
    </source>
</evidence>
<keyword evidence="9" id="KW-1133">Transmembrane helix</keyword>
<keyword evidence="6 12" id="KW-0418">Kinase</keyword>
<evidence type="ECO:0000256" key="9">
    <source>
        <dbReference type="SAM" id="Phobius"/>
    </source>
</evidence>
<keyword evidence="7" id="KW-0067">ATP-binding</keyword>
<reference evidence="12 13" key="1">
    <citation type="submission" date="2019-09" db="EMBL/GenBank/DDBJ databases">
        <title>Mumia zhuanghuii sp. nov. isolated from the intestinal contents of plateau pika (Ochotona curzoniae) in the Qinghai-Tibet plateau of China.</title>
        <authorList>
            <person name="Tian Z."/>
        </authorList>
    </citation>
    <scope>NUCLEOTIDE SEQUENCE [LARGE SCALE GENOMIC DNA]</scope>
    <source>
        <strain evidence="13">350</strain>
    </source>
</reference>
<feature type="transmembrane region" description="Helical" evidence="9">
    <location>
        <begin position="61"/>
        <end position="92"/>
    </location>
</feature>
<dbReference type="PANTHER" id="PTHR24421">
    <property type="entry name" value="NITRATE/NITRITE SENSOR PROTEIN NARX-RELATED"/>
    <property type="match status" value="1"/>
</dbReference>
<evidence type="ECO:0000256" key="3">
    <source>
        <dbReference type="ARBA" id="ARBA00022553"/>
    </source>
</evidence>
<accession>A0A5Q6S3V4</accession>
<dbReference type="PANTHER" id="PTHR24421:SF10">
    <property type="entry name" value="NITRATE_NITRITE SENSOR PROTEIN NARQ"/>
    <property type="match status" value="1"/>
</dbReference>
<keyword evidence="4" id="KW-0808">Transferase</keyword>
<comment type="caution">
    <text evidence="12">The sequence shown here is derived from an EMBL/GenBank/DDBJ whole genome shotgun (WGS) entry which is preliminary data.</text>
</comment>
<evidence type="ECO:0000256" key="7">
    <source>
        <dbReference type="ARBA" id="ARBA00022840"/>
    </source>
</evidence>
<keyword evidence="5" id="KW-0547">Nucleotide-binding</keyword>
<keyword evidence="3" id="KW-0597">Phosphoprotein</keyword>
<dbReference type="GO" id="GO:0046983">
    <property type="term" value="F:protein dimerization activity"/>
    <property type="evidence" value="ECO:0007669"/>
    <property type="project" value="InterPro"/>
</dbReference>
<dbReference type="InterPro" id="IPR011712">
    <property type="entry name" value="Sig_transdc_His_kin_sub3_dim/P"/>
</dbReference>
<evidence type="ECO:0000256" key="2">
    <source>
        <dbReference type="ARBA" id="ARBA00012438"/>
    </source>
</evidence>
<evidence type="ECO:0000256" key="1">
    <source>
        <dbReference type="ARBA" id="ARBA00000085"/>
    </source>
</evidence>
<dbReference type="SUPFAM" id="SSF55874">
    <property type="entry name" value="ATPase domain of HSP90 chaperone/DNA topoisomerase II/histidine kinase"/>
    <property type="match status" value="1"/>
</dbReference>
<feature type="domain" description="Signal transduction histidine kinase subgroup 3 dimerisation and phosphoacceptor" evidence="11">
    <location>
        <begin position="182"/>
        <end position="244"/>
    </location>
</feature>
<evidence type="ECO:0000259" key="10">
    <source>
        <dbReference type="Pfam" id="PF02518"/>
    </source>
</evidence>
<dbReference type="Pfam" id="PF07730">
    <property type="entry name" value="HisKA_3"/>
    <property type="match status" value="1"/>
</dbReference>
<feature type="transmembrane region" description="Helical" evidence="9">
    <location>
        <begin position="37"/>
        <end position="54"/>
    </location>
</feature>
<dbReference type="InterPro" id="IPR050482">
    <property type="entry name" value="Sensor_HK_TwoCompSys"/>
</dbReference>
<evidence type="ECO:0000256" key="8">
    <source>
        <dbReference type="ARBA" id="ARBA00023012"/>
    </source>
</evidence>
<keyword evidence="8" id="KW-0902">Two-component regulatory system</keyword>
<dbReference type="AlphaFoldDB" id="A0A5Q6S3V4"/>
<dbReference type="CDD" id="cd16917">
    <property type="entry name" value="HATPase_UhpB-NarQ-NarX-like"/>
    <property type="match status" value="1"/>
</dbReference>